<dbReference type="InterPro" id="IPR011200">
    <property type="entry name" value="UCP012608"/>
</dbReference>
<dbReference type="EMBL" id="FOWW01000006">
    <property type="protein sequence ID" value="SFQ34053.1"/>
    <property type="molecule type" value="Genomic_DNA"/>
</dbReference>
<keyword evidence="3" id="KW-1185">Reference proteome</keyword>
<organism evidence="2 3">
    <name type="scientific">Amycolatopsis arida</name>
    <dbReference type="NCBI Taxonomy" id="587909"/>
    <lineage>
        <taxon>Bacteria</taxon>
        <taxon>Bacillati</taxon>
        <taxon>Actinomycetota</taxon>
        <taxon>Actinomycetes</taxon>
        <taxon>Pseudonocardiales</taxon>
        <taxon>Pseudonocardiaceae</taxon>
        <taxon>Amycolatopsis</taxon>
    </lineage>
</organism>
<dbReference type="STRING" id="587909.SAMN05421810_106196"/>
<evidence type="ECO:0000313" key="2">
    <source>
        <dbReference type="EMBL" id="SFQ34053.1"/>
    </source>
</evidence>
<evidence type="ECO:0008006" key="4">
    <source>
        <dbReference type="Google" id="ProtNLM"/>
    </source>
</evidence>
<name>A0A1I5XQ16_9PSEU</name>
<dbReference type="AlphaFoldDB" id="A0A1I5XQ16"/>
<feature type="compositionally biased region" description="Low complexity" evidence="1">
    <location>
        <begin position="288"/>
        <end position="307"/>
    </location>
</feature>
<evidence type="ECO:0000256" key="1">
    <source>
        <dbReference type="SAM" id="MobiDB-lite"/>
    </source>
</evidence>
<gene>
    <name evidence="2" type="ORF">SAMN05421810_106196</name>
</gene>
<reference evidence="3" key="1">
    <citation type="submission" date="2016-10" db="EMBL/GenBank/DDBJ databases">
        <authorList>
            <person name="Varghese N."/>
            <person name="Submissions S."/>
        </authorList>
    </citation>
    <scope>NUCLEOTIDE SEQUENCE [LARGE SCALE GENOMIC DNA]</scope>
    <source>
        <strain evidence="3">CGMCC 4.5579</strain>
    </source>
</reference>
<proteinExistence type="predicted"/>
<accession>A0A1I5XQ16</accession>
<feature type="region of interest" description="Disordered" evidence="1">
    <location>
        <begin position="243"/>
        <end position="307"/>
    </location>
</feature>
<protein>
    <recommendedName>
        <fullName evidence="4">DUF2332 domain-containing protein</fullName>
    </recommendedName>
</protein>
<sequence>MSMPDRSAAPITSAEADPAAGRMAELCRTQAELCARLGSELYAGLLARCAEDVAARGPVWTVLRDLAGCPAEFYPALRLLGSVHRLVLDGRAPVLAAHYPSVGGRPGPGLWEAFHTTVVDRASELAGLVTKPPQTNEVGRSAGLLGGFLLVARETGLPLRLLEIGASAGLNLGWDRYRYESGGWSWGDPASPVRITGLFTGATPAGAPVTVVERLGCDLNPIDPRTEDGRLTLLSYVWPDQTDRSTGCAPPSTSSAAWRRGYGSSGPAPSTGCGSTSRPRGPARPPWSSTRSCSATSPTPTAARSAR</sequence>
<dbReference type="OrthoDB" id="8899077at2"/>
<dbReference type="Proteomes" id="UP000198727">
    <property type="component" value="Unassembled WGS sequence"/>
</dbReference>
<evidence type="ECO:0000313" key="3">
    <source>
        <dbReference type="Proteomes" id="UP000198727"/>
    </source>
</evidence>
<dbReference type="Pfam" id="PF10094">
    <property type="entry name" value="DUF2332"/>
    <property type="match status" value="1"/>
</dbReference>